<feature type="domain" description="Tryptophan synthase beta chain-like PALP" evidence="9">
    <location>
        <begin position="83"/>
        <end position="385"/>
    </location>
</feature>
<proteinExistence type="inferred from homology"/>
<dbReference type="SUPFAM" id="SSF53686">
    <property type="entry name" value="Tryptophan synthase beta subunit-like PLP-dependent enzymes"/>
    <property type="match status" value="1"/>
</dbReference>
<sequence length="420" mass="45504">MEGKKLKYVKDLVCISCGEKYEPLPTQYLCPKCGEKGILDVEYDYEKIKTDWNKQDLKANPDPSIWRYLPLLPIEPTTPKPTLRVGGTPLYKSKVMAKLLGIETLYLKDDGLNPTGSLKDRASAIAVVKAQEAGMNIVSCASTGNAASSLAGNIASMGNEMKAVIFVPSRAPIGKVTQLLIFGALVLSVKGSYEETFYLSQEAINKRGWYNRNAAINPYLVEGKKTSSIEIAEQLNWEMVDWLVYSVGDGCTIAGAWKGVYDLKQIGFIDKLPKLLGVQSEGCAPITEAFKKGTDLIPVPENTIADSIAVGKPRNYMKAIKAIKESNGDMINVSDQEILDMMKTLGKNTGIFGEPAGVAGIAGIKKAVENGIIKSSESVAVVITGNGLKDIKNAEKAVGAPLTLRPDLKELSQLLNDYNF</sequence>
<keyword evidence="4 8" id="KW-0663">Pyridoxal phosphate</keyword>
<evidence type="ECO:0000256" key="7">
    <source>
        <dbReference type="NCBIfam" id="TIGR00260"/>
    </source>
</evidence>
<dbReference type="RefSeq" id="WP_103067399.1">
    <property type="nucleotide sequence ID" value="NZ_REFG01000006.1"/>
</dbReference>
<keyword evidence="8" id="KW-0791">Threonine biosynthesis</keyword>
<dbReference type="InterPro" id="IPR026260">
    <property type="entry name" value="Thr_Synthase_bac/arc"/>
</dbReference>
<evidence type="ECO:0000256" key="6">
    <source>
        <dbReference type="ARBA" id="ARBA00049144"/>
    </source>
</evidence>
<comment type="function">
    <text evidence="8">Catalyzes the gamma-elimination of phosphate from L-phosphohomoserine and the beta-addition of water to produce L-threonine.</text>
</comment>
<dbReference type="InterPro" id="IPR050147">
    <property type="entry name" value="Ser/Thr_Dehydratase"/>
</dbReference>
<comment type="catalytic activity">
    <reaction evidence="6 8">
        <text>O-phospho-L-homoserine + H2O = L-threonine + phosphate</text>
        <dbReference type="Rhea" id="RHEA:10840"/>
        <dbReference type="ChEBI" id="CHEBI:15377"/>
        <dbReference type="ChEBI" id="CHEBI:43474"/>
        <dbReference type="ChEBI" id="CHEBI:57590"/>
        <dbReference type="ChEBI" id="CHEBI:57926"/>
        <dbReference type="EC" id="4.2.3.1"/>
    </reaction>
</comment>
<dbReference type="Proteomes" id="UP000279669">
    <property type="component" value="Unassembled WGS sequence"/>
</dbReference>
<name>A0ABX9UEK0_9BACT</name>
<evidence type="ECO:0000313" key="10">
    <source>
        <dbReference type="EMBL" id="RMA72677.1"/>
    </source>
</evidence>
<evidence type="ECO:0000259" key="9">
    <source>
        <dbReference type="Pfam" id="PF00291"/>
    </source>
</evidence>
<evidence type="ECO:0000313" key="11">
    <source>
        <dbReference type="Proteomes" id="UP000279669"/>
    </source>
</evidence>
<dbReference type="CDD" id="cd01563">
    <property type="entry name" value="Thr-synth_1"/>
    <property type="match status" value="1"/>
</dbReference>
<dbReference type="InterPro" id="IPR001926">
    <property type="entry name" value="TrpB-like_PALP"/>
</dbReference>
<dbReference type="EC" id="4.2.3.1" evidence="7 8"/>
<evidence type="ECO:0000256" key="1">
    <source>
        <dbReference type="ARBA" id="ARBA00001933"/>
    </source>
</evidence>
<evidence type="ECO:0000256" key="8">
    <source>
        <dbReference type="PIRNR" id="PIRNR038945"/>
    </source>
</evidence>
<evidence type="ECO:0000256" key="4">
    <source>
        <dbReference type="ARBA" id="ARBA00022898"/>
    </source>
</evidence>
<comment type="caution">
    <text evidence="10">The sequence shown here is derived from an EMBL/GenBank/DDBJ whole genome shotgun (WGS) entry which is preliminary data.</text>
</comment>
<organism evidence="10 11">
    <name type="scientific">Petrotoga olearia</name>
    <dbReference type="NCBI Taxonomy" id="156203"/>
    <lineage>
        <taxon>Bacteria</taxon>
        <taxon>Thermotogati</taxon>
        <taxon>Thermotogota</taxon>
        <taxon>Thermotogae</taxon>
        <taxon>Petrotogales</taxon>
        <taxon>Petrotogaceae</taxon>
        <taxon>Petrotoga</taxon>
    </lineage>
</organism>
<reference evidence="10 11" key="1">
    <citation type="submission" date="2018-10" db="EMBL/GenBank/DDBJ databases">
        <title>Genomic Encyclopedia of Type Strains, Phase IV (KMG-IV): sequencing the most valuable type-strain genomes for metagenomic binning, comparative biology and taxonomic classification.</title>
        <authorList>
            <person name="Goeker M."/>
        </authorList>
    </citation>
    <scope>NUCLEOTIDE SEQUENCE [LARGE SCALE GENOMIC DNA]</scope>
    <source>
        <strain evidence="10 11">DSM 13574</strain>
    </source>
</reference>
<keyword evidence="5 8" id="KW-0456">Lyase</keyword>
<keyword evidence="11" id="KW-1185">Reference proteome</keyword>
<comment type="pathway">
    <text evidence="8">Amino-acid biosynthesis; L-threonine biosynthesis; L-threonine from L-aspartate: step 5/5.</text>
</comment>
<keyword evidence="8" id="KW-0028">Amino-acid biosynthesis</keyword>
<dbReference type="Gene3D" id="3.40.50.1100">
    <property type="match status" value="2"/>
</dbReference>
<evidence type="ECO:0000256" key="2">
    <source>
        <dbReference type="ARBA" id="ARBA00005517"/>
    </source>
</evidence>
<gene>
    <name evidence="10" type="ORF">C8D75_1344</name>
</gene>
<evidence type="ECO:0000256" key="5">
    <source>
        <dbReference type="ARBA" id="ARBA00023239"/>
    </source>
</evidence>
<dbReference type="PANTHER" id="PTHR48078">
    <property type="entry name" value="THREONINE DEHYDRATASE, MITOCHONDRIAL-RELATED"/>
    <property type="match status" value="1"/>
</dbReference>
<dbReference type="InterPro" id="IPR004450">
    <property type="entry name" value="Thr_synthase-like"/>
</dbReference>
<dbReference type="PIRSF" id="PIRSF038945">
    <property type="entry name" value="Thr_synthase"/>
    <property type="match status" value="1"/>
</dbReference>
<dbReference type="InterPro" id="IPR036052">
    <property type="entry name" value="TrpB-like_PALP_sf"/>
</dbReference>
<protein>
    <recommendedName>
        <fullName evidence="3 7">Threonine synthase</fullName>
        <ecNumber evidence="7 8">4.2.3.1</ecNumber>
    </recommendedName>
</protein>
<dbReference type="EMBL" id="REFG01000006">
    <property type="protein sequence ID" value="RMA72677.1"/>
    <property type="molecule type" value="Genomic_DNA"/>
</dbReference>
<dbReference type="PANTHER" id="PTHR48078:SF6">
    <property type="entry name" value="L-THREONINE DEHYDRATASE CATABOLIC TDCB"/>
    <property type="match status" value="1"/>
</dbReference>
<dbReference type="Pfam" id="PF00291">
    <property type="entry name" value="PALP"/>
    <property type="match status" value="1"/>
</dbReference>
<evidence type="ECO:0000256" key="3">
    <source>
        <dbReference type="ARBA" id="ARBA00018679"/>
    </source>
</evidence>
<dbReference type="NCBIfam" id="TIGR00260">
    <property type="entry name" value="thrC"/>
    <property type="match status" value="1"/>
</dbReference>
<comment type="similarity">
    <text evidence="2 8">Belongs to the threonine synthase family.</text>
</comment>
<accession>A0ABX9UEK0</accession>
<comment type="cofactor">
    <cofactor evidence="1 8">
        <name>pyridoxal 5'-phosphate</name>
        <dbReference type="ChEBI" id="CHEBI:597326"/>
    </cofactor>
</comment>